<comment type="function">
    <text evidence="5">Catalyzes the condensation of formaldehyde and glutathione to S-hydroxymethylglutathione.</text>
</comment>
<dbReference type="NCBIfam" id="TIGR02820">
    <property type="entry name" value="formald_GSH"/>
    <property type="match status" value="1"/>
</dbReference>
<evidence type="ECO:0000259" key="6">
    <source>
        <dbReference type="PROSITE" id="PS51891"/>
    </source>
</evidence>
<dbReference type="EMBL" id="JAMZEK010000001">
    <property type="protein sequence ID" value="MCP1373067.1"/>
    <property type="molecule type" value="Genomic_DNA"/>
</dbReference>
<keyword evidence="8" id="KW-1185">Reference proteome</keyword>
<keyword evidence="2 5" id="KW-0479">Metal-binding</keyword>
<dbReference type="PROSITE" id="PS51891">
    <property type="entry name" value="CENP_V_GFA"/>
    <property type="match status" value="1"/>
</dbReference>
<feature type="binding site" evidence="5">
    <location>
        <position position="51"/>
    </location>
    <ligand>
        <name>Zn(2+)</name>
        <dbReference type="ChEBI" id="CHEBI:29105"/>
        <label>2</label>
        <note>catalytic</note>
    </ligand>
</feature>
<evidence type="ECO:0000256" key="2">
    <source>
        <dbReference type="ARBA" id="ARBA00022723"/>
    </source>
</evidence>
<feature type="binding site" evidence="5">
    <location>
        <position position="96"/>
    </location>
    <ligand>
        <name>Zn(2+)</name>
        <dbReference type="ChEBI" id="CHEBI:29105"/>
        <label>1</label>
        <note>structural</note>
    </ligand>
</feature>
<dbReference type="GO" id="GO:0051907">
    <property type="term" value="F:S-(hydroxymethyl)glutathione synthase activity"/>
    <property type="evidence" value="ECO:0007669"/>
    <property type="project" value="UniProtKB-EC"/>
</dbReference>
<dbReference type="PANTHER" id="PTHR33337">
    <property type="entry name" value="GFA DOMAIN-CONTAINING PROTEIN"/>
    <property type="match status" value="1"/>
</dbReference>
<keyword evidence="3 5" id="KW-0862">Zinc</keyword>
<dbReference type="RefSeq" id="WP_253564829.1">
    <property type="nucleotide sequence ID" value="NZ_JAMZEK010000001.1"/>
</dbReference>
<protein>
    <recommendedName>
        <fullName evidence="5">Glutathione-dependent formaldehyde-activating enzyme</fullName>
        <ecNumber evidence="5">4.4.1.22</ecNumber>
    </recommendedName>
    <alternativeName>
        <fullName evidence="5">S-(hydroxymethyl)glutathione synthase</fullName>
    </alternativeName>
</protein>
<feature type="binding site" evidence="5">
    <location>
        <position position="54"/>
    </location>
    <ligand>
        <name>Zn(2+)</name>
        <dbReference type="ChEBI" id="CHEBI:29105"/>
        <label>2</label>
        <note>catalytic</note>
    </ligand>
</feature>
<evidence type="ECO:0000256" key="1">
    <source>
        <dbReference type="ARBA" id="ARBA00005495"/>
    </source>
</evidence>
<organism evidence="7 8">
    <name type="scientific">Dyella lutea</name>
    <dbReference type="NCBI Taxonomy" id="2950441"/>
    <lineage>
        <taxon>Bacteria</taxon>
        <taxon>Pseudomonadati</taxon>
        <taxon>Pseudomonadota</taxon>
        <taxon>Gammaproteobacteria</taxon>
        <taxon>Lysobacterales</taxon>
        <taxon>Rhodanobacteraceae</taxon>
        <taxon>Dyella</taxon>
    </lineage>
</organism>
<proteinExistence type="inferred from homology"/>
<reference evidence="7 8" key="1">
    <citation type="submission" date="2022-06" db="EMBL/GenBank/DDBJ databases">
        <title>Dyella sp. Sa strain:Sa Genome sequencing.</title>
        <authorList>
            <person name="Park S."/>
        </authorList>
    </citation>
    <scope>NUCLEOTIDE SEQUENCE [LARGE SCALE GENOMIC DNA]</scope>
    <source>
        <strain evidence="7 8">Sa</strain>
    </source>
</reference>
<comment type="cofactor">
    <cofactor evidence="5">
        <name>Zn(2+)</name>
        <dbReference type="ChEBI" id="CHEBI:29105"/>
    </cofactor>
    <text evidence="5">Binds 2 Zn(2+) ions per subunit.</text>
</comment>
<comment type="caution">
    <text evidence="7">The sequence shown here is derived from an EMBL/GenBank/DDBJ whole genome shotgun (WGS) entry which is preliminary data.</text>
</comment>
<dbReference type="HAMAP" id="MF_00723">
    <property type="entry name" value="Formald_GSH"/>
    <property type="match status" value="1"/>
</dbReference>
<feature type="binding site" evidence="5">
    <location>
        <position position="99"/>
    </location>
    <ligand>
        <name>Zn(2+)</name>
        <dbReference type="ChEBI" id="CHEBI:29105"/>
        <label>1</label>
        <note>structural</note>
    </ligand>
</feature>
<feature type="binding site" evidence="5">
    <location>
        <position position="49"/>
    </location>
    <ligand>
        <name>Zn(2+)</name>
        <dbReference type="ChEBI" id="CHEBI:29105"/>
        <label>2</label>
        <note>catalytic</note>
    </ligand>
</feature>
<evidence type="ECO:0000256" key="3">
    <source>
        <dbReference type="ARBA" id="ARBA00022833"/>
    </source>
</evidence>
<dbReference type="InterPro" id="IPR011057">
    <property type="entry name" value="Mss4-like_sf"/>
</dbReference>
<evidence type="ECO:0000313" key="8">
    <source>
        <dbReference type="Proteomes" id="UP001204615"/>
    </source>
</evidence>
<feature type="binding site" evidence="5">
    <location>
        <position position="30"/>
    </location>
    <ligand>
        <name>Zn(2+)</name>
        <dbReference type="ChEBI" id="CHEBI:29105"/>
        <label>1</label>
        <note>structural</note>
    </ligand>
</feature>
<accession>A0ABT1F9T4</accession>
<dbReference type="Gene3D" id="3.90.1590.10">
    <property type="entry name" value="glutathione-dependent formaldehyde- activating enzyme (gfa)"/>
    <property type="match status" value="1"/>
</dbReference>
<dbReference type="InterPro" id="IPR014185">
    <property type="entry name" value="Formald_GSH"/>
</dbReference>
<evidence type="ECO:0000256" key="5">
    <source>
        <dbReference type="HAMAP-Rule" id="MF_00723"/>
    </source>
</evidence>
<keyword evidence="4 5" id="KW-0456">Lyase</keyword>
<comment type="pathway">
    <text evidence="5">One-carbon metabolism; formaldehyde degradation; formate from formaldehyde (glutathione route): step 1/3.</text>
</comment>
<sequence>MASVTIHPAVDHGVKPGKDGFGGGTLTCLCADKPVKVKVGAQTAHNHVCGCSKCWKPKGAVFAQIAVVGRDKVVVLENGDKLGIVDASAAIERHACKVCGTHMIGRIENKDHPFYGLDFVHTELSKEEGWAAPGFAAFVSSIIESGYNPAGMDAVRARLNELGLPPYDCLSPPLMDAIATHTAKAKGTLYKGA</sequence>
<dbReference type="EC" id="4.4.1.22" evidence="5"/>
<dbReference type="NCBIfam" id="NF003829">
    <property type="entry name" value="PRK05417.1"/>
    <property type="match status" value="1"/>
</dbReference>
<comment type="similarity">
    <text evidence="1 5">Belongs to the Gfa family.</text>
</comment>
<dbReference type="SUPFAM" id="SSF51316">
    <property type="entry name" value="Mss4-like"/>
    <property type="match status" value="1"/>
</dbReference>
<gene>
    <name evidence="5 7" type="primary">gfa</name>
    <name evidence="7" type="ORF">NC595_03230</name>
</gene>
<dbReference type="Proteomes" id="UP001204615">
    <property type="component" value="Unassembled WGS sequence"/>
</dbReference>
<dbReference type="PANTHER" id="PTHR33337:SF40">
    <property type="entry name" value="CENP-V_GFA DOMAIN-CONTAINING PROTEIN-RELATED"/>
    <property type="match status" value="1"/>
</dbReference>
<dbReference type="Pfam" id="PF04828">
    <property type="entry name" value="GFA"/>
    <property type="match status" value="1"/>
</dbReference>
<dbReference type="PIRSF" id="PIRSF033318">
    <property type="entry name" value="Formald_GSH"/>
    <property type="match status" value="1"/>
</dbReference>
<evidence type="ECO:0000256" key="4">
    <source>
        <dbReference type="ARBA" id="ARBA00023239"/>
    </source>
</evidence>
<evidence type="ECO:0000313" key="7">
    <source>
        <dbReference type="EMBL" id="MCP1373067.1"/>
    </source>
</evidence>
<feature type="domain" description="CENP-V/GFA" evidence="6">
    <location>
        <begin position="21"/>
        <end position="168"/>
    </location>
</feature>
<comment type="catalytic activity">
    <reaction evidence="5">
        <text>S-(hydroxymethyl)glutathione = glutathione + formaldehyde</text>
        <dbReference type="Rhea" id="RHEA:22488"/>
        <dbReference type="ChEBI" id="CHEBI:16842"/>
        <dbReference type="ChEBI" id="CHEBI:57925"/>
        <dbReference type="ChEBI" id="CHEBI:58758"/>
        <dbReference type="EC" id="4.4.1.22"/>
    </reaction>
</comment>
<feature type="binding site" evidence="5">
    <location>
        <position position="28"/>
    </location>
    <ligand>
        <name>Zn(2+)</name>
        <dbReference type="ChEBI" id="CHEBI:29105"/>
        <label>1</label>
        <note>structural</note>
    </ligand>
</feature>
<dbReference type="InterPro" id="IPR006913">
    <property type="entry name" value="CENP-V/GFA"/>
</dbReference>
<name>A0ABT1F9T4_9GAMM</name>